<reference evidence="3 4" key="2">
    <citation type="submission" date="2024-05" db="EMBL/GenBank/DDBJ databases">
        <authorList>
            <person name="Chen Y."/>
            <person name="Shah S."/>
            <person name="Dougan E. K."/>
            <person name="Thang M."/>
            <person name="Chan C."/>
        </authorList>
    </citation>
    <scope>NUCLEOTIDE SEQUENCE [LARGE SCALE GENOMIC DNA]</scope>
</reference>
<feature type="region of interest" description="Disordered" evidence="1">
    <location>
        <begin position="39"/>
        <end position="59"/>
    </location>
</feature>
<feature type="compositionally biased region" description="Low complexity" evidence="1">
    <location>
        <begin position="885"/>
        <end position="895"/>
    </location>
</feature>
<dbReference type="EMBL" id="CAMXCT030002669">
    <property type="protein sequence ID" value="CAL4787043.1"/>
    <property type="molecule type" value="Genomic_DNA"/>
</dbReference>
<evidence type="ECO:0000313" key="4">
    <source>
        <dbReference type="Proteomes" id="UP001152797"/>
    </source>
</evidence>
<evidence type="ECO:0000313" key="2">
    <source>
        <dbReference type="EMBL" id="CAI3999731.1"/>
    </source>
</evidence>
<organism evidence="2">
    <name type="scientific">Cladocopium goreaui</name>
    <dbReference type="NCBI Taxonomy" id="2562237"/>
    <lineage>
        <taxon>Eukaryota</taxon>
        <taxon>Sar</taxon>
        <taxon>Alveolata</taxon>
        <taxon>Dinophyceae</taxon>
        <taxon>Suessiales</taxon>
        <taxon>Symbiodiniaceae</taxon>
        <taxon>Cladocopium</taxon>
    </lineage>
</organism>
<gene>
    <name evidence="2" type="ORF">C1SCF055_LOCUS25907</name>
</gene>
<name>A0A9P1D0L8_9DINO</name>
<reference evidence="2" key="1">
    <citation type="submission" date="2022-10" db="EMBL/GenBank/DDBJ databases">
        <authorList>
            <person name="Chen Y."/>
            <person name="Dougan E. K."/>
            <person name="Chan C."/>
            <person name="Rhodes N."/>
            <person name="Thang M."/>
        </authorList>
    </citation>
    <scope>NUCLEOTIDE SEQUENCE</scope>
</reference>
<dbReference type="EMBL" id="CAMXCT020002669">
    <property type="protein sequence ID" value="CAL1153106.1"/>
    <property type="molecule type" value="Genomic_DNA"/>
</dbReference>
<protein>
    <submittedName>
        <fullName evidence="2">Uncharacterized protein</fullName>
    </submittedName>
</protein>
<evidence type="ECO:0000256" key="1">
    <source>
        <dbReference type="SAM" id="MobiDB-lite"/>
    </source>
</evidence>
<dbReference type="AlphaFoldDB" id="A0A9P1D0L8"/>
<accession>A0A9P1D0L8</accession>
<proteinExistence type="predicted"/>
<feature type="compositionally biased region" description="Basic and acidic residues" evidence="1">
    <location>
        <begin position="39"/>
        <end position="55"/>
    </location>
</feature>
<dbReference type="Proteomes" id="UP001152797">
    <property type="component" value="Unassembled WGS sequence"/>
</dbReference>
<dbReference type="EMBL" id="CAMXCT010002669">
    <property type="protein sequence ID" value="CAI3999731.1"/>
    <property type="molecule type" value="Genomic_DNA"/>
</dbReference>
<sequence>MESPLLRAGVAAAQNALRMLPNANVKTEEVKSEEKVKVEVKKEFSPAGKSEESAAAKKRKTEWTSALRKMPGDVSFAQDILSYLSLYVEPAYAGASLSTAHPADPVLDAFKDPEVSKTTMHKLQVFLEEDVSGLAGQGDDKRLVVTVPLSSILILRPPDMPCIEDWITCCVSFLFSGNRLYREPLDLNVQDMGGMGSPSEPFLLIKKGFTTSAVFLLLVAADLDPISGKDLLECLLPAIGELFDLPSTITACSDPETVNFEGIQLSTQGAERQKKDVLKMATRFEMMLKARMQTEAAQTQNEGEMLQTIVARYNSYRANAAIRKWQISPDQYQAIWCIIVGLDEISRSLLRSHLDHNKWEESGYNESLLRLKRHLLNETVRGLQPFWERLLTVTPDVQHVHFKKYNYFWAIHCRKVKKSMRSRLRWNEDQWTANVNQCCIFVWVYKESKNDPNVTQDMLDAMEEGFLCGDYGQDLEAILVAKPARLTIEMTAMWQDHVGKVLLKGPSGNATEDSNAAVDEAEVLHMRDQIQVGLGVAESFLQKRLMMLCADKNKGNSFAGLVRRVLQDASQKFDAADINKIHHLGFVDMTKYGRLSAVEVNEVCQWCLQLLSQNPDYSMVFMCCPVIAGDGVINGLRGESRRIEDKLSQLQMEAKLVQIMFDTRTLYKAPRSSERKLQDDNVWTKSDYWNLLVCPPSIPLATSDYVTPESGTFFTHEQGRSLTDKQEGAQWFASPQAIRNILETCLSRVSTLKGQPLIVQHLTMYDGVLEKVLVDLMTDLQSECYVAGFSETQNSNIFTYSVTGVKDKLLEEWKQGRGQIGQMNPKYQETADLSDQAPPRAPTLKLCTMNAQGHLSIPREVRDKWLAGEEGPQPRQGDEERDLGAEAGAEAAPAAQQMVQPPSMTEEKFKETYRSTDAQVTLSVGFSVTCFVVGSKVFLQSPSQVVLPGVCSSSAKPLFMYAGGSWISESAKAQEFLSKPANQDKAVEFRVASGEDREQSSQGPADTAPMSIYELIVSMEKKGILDLKLTGHGFDRPAAVKRGEERDRIEVTHEAYSLFKPNAVTARTAKATNIAGLIGYTALSNSQHIQLVWRTLGLFR</sequence>
<keyword evidence="4" id="KW-1185">Reference proteome</keyword>
<evidence type="ECO:0000313" key="3">
    <source>
        <dbReference type="EMBL" id="CAL4787043.1"/>
    </source>
</evidence>
<feature type="region of interest" description="Disordered" evidence="1">
    <location>
        <begin position="861"/>
        <end position="905"/>
    </location>
</feature>
<comment type="caution">
    <text evidence="2">The sequence shown here is derived from an EMBL/GenBank/DDBJ whole genome shotgun (WGS) entry which is preliminary data.</text>
</comment>
<dbReference type="OrthoDB" id="412998at2759"/>